<proteinExistence type="predicted"/>
<keyword evidence="1" id="KW-1133">Transmembrane helix</keyword>
<dbReference type="EMBL" id="VSRR010002687">
    <property type="protein sequence ID" value="MPC32752.1"/>
    <property type="molecule type" value="Genomic_DNA"/>
</dbReference>
<keyword evidence="3" id="KW-1185">Reference proteome</keyword>
<evidence type="ECO:0000313" key="2">
    <source>
        <dbReference type="EMBL" id="MPC32752.1"/>
    </source>
</evidence>
<feature type="transmembrane region" description="Helical" evidence="1">
    <location>
        <begin position="250"/>
        <end position="276"/>
    </location>
</feature>
<evidence type="ECO:0000256" key="1">
    <source>
        <dbReference type="SAM" id="Phobius"/>
    </source>
</evidence>
<comment type="caution">
    <text evidence="2">The sequence shown here is derived from an EMBL/GenBank/DDBJ whole genome shotgun (WGS) entry which is preliminary data.</text>
</comment>
<keyword evidence="1" id="KW-0472">Membrane</keyword>
<accession>A0A5B7EF44</accession>
<organism evidence="2 3">
    <name type="scientific">Portunus trituberculatus</name>
    <name type="common">Swimming crab</name>
    <name type="synonym">Neptunus trituberculatus</name>
    <dbReference type="NCBI Taxonomy" id="210409"/>
    <lineage>
        <taxon>Eukaryota</taxon>
        <taxon>Metazoa</taxon>
        <taxon>Ecdysozoa</taxon>
        <taxon>Arthropoda</taxon>
        <taxon>Crustacea</taxon>
        <taxon>Multicrustacea</taxon>
        <taxon>Malacostraca</taxon>
        <taxon>Eumalacostraca</taxon>
        <taxon>Eucarida</taxon>
        <taxon>Decapoda</taxon>
        <taxon>Pleocyemata</taxon>
        <taxon>Brachyura</taxon>
        <taxon>Eubrachyura</taxon>
        <taxon>Portunoidea</taxon>
        <taxon>Portunidae</taxon>
        <taxon>Portuninae</taxon>
        <taxon>Portunus</taxon>
    </lineage>
</organism>
<protein>
    <submittedName>
        <fullName evidence="2">Uncharacterized protein</fullName>
    </submittedName>
</protein>
<reference evidence="2 3" key="1">
    <citation type="submission" date="2019-05" db="EMBL/GenBank/DDBJ databases">
        <title>Another draft genome of Portunus trituberculatus and its Hox gene families provides insights of decapod evolution.</title>
        <authorList>
            <person name="Jeong J.-H."/>
            <person name="Song I."/>
            <person name="Kim S."/>
            <person name="Choi T."/>
            <person name="Kim D."/>
            <person name="Ryu S."/>
            <person name="Kim W."/>
        </authorList>
    </citation>
    <scope>NUCLEOTIDE SEQUENCE [LARGE SCALE GENOMIC DNA]</scope>
    <source>
        <tissue evidence="2">Muscle</tissue>
    </source>
</reference>
<keyword evidence="1" id="KW-0812">Transmembrane</keyword>
<evidence type="ECO:0000313" key="3">
    <source>
        <dbReference type="Proteomes" id="UP000324222"/>
    </source>
</evidence>
<sequence>MSGKPPTFTRRFKKNIGSEKTHLKLAEFSREGETNFDLNFGRPECRSYFVLARFLSSPSRHMALTRRLAGWEAQERGLNHYYFRPGRLSVYRRVMERGRSSPHQIDVSNRGGGIGGTRLVILNTTLSETTTQTLIDTRPPNGQLWRPRVVVSGGSENVRLRYCWPRRPAWDDEAELGLRGGLQVVWRGVCEFDFEEEREKGRILTRTFAKINQRVSDDERLLKRVYYSVIIAEQEECVMSRTGQNVKLKFLEMVVVVVVDMMVMVLEVVVLVMVLLVMVKRDDGDDCDGDECGGIGSGGGGGGSEGGD</sequence>
<gene>
    <name evidence="2" type="ORF">E2C01_026080</name>
</gene>
<dbReference type="AlphaFoldDB" id="A0A5B7EF44"/>
<name>A0A5B7EF44_PORTR</name>
<dbReference type="Proteomes" id="UP000324222">
    <property type="component" value="Unassembled WGS sequence"/>
</dbReference>